<evidence type="ECO:0000256" key="2">
    <source>
        <dbReference type="ARBA" id="ARBA00022475"/>
    </source>
</evidence>
<name>A0A1F5G649_9BACT</name>
<evidence type="ECO:0000313" key="10">
    <source>
        <dbReference type="Proteomes" id="UP000178577"/>
    </source>
</evidence>
<dbReference type="GO" id="GO:0016763">
    <property type="term" value="F:pentosyltransferase activity"/>
    <property type="evidence" value="ECO:0007669"/>
    <property type="project" value="TreeGrafter"/>
</dbReference>
<proteinExistence type="predicted"/>
<feature type="transmembrane region" description="Helical" evidence="8">
    <location>
        <begin position="194"/>
        <end position="215"/>
    </location>
</feature>
<evidence type="ECO:0000313" key="9">
    <source>
        <dbReference type="EMBL" id="OGD87318.1"/>
    </source>
</evidence>
<keyword evidence="5 8" id="KW-0812">Transmembrane</keyword>
<dbReference type="EMBL" id="MFAY01000061">
    <property type="protein sequence ID" value="OGD87318.1"/>
    <property type="molecule type" value="Genomic_DNA"/>
</dbReference>
<evidence type="ECO:0000256" key="3">
    <source>
        <dbReference type="ARBA" id="ARBA00022676"/>
    </source>
</evidence>
<accession>A0A1F5G649</accession>
<dbReference type="PANTHER" id="PTHR33908">
    <property type="entry name" value="MANNOSYLTRANSFERASE YKCB-RELATED"/>
    <property type="match status" value="1"/>
</dbReference>
<organism evidence="9 10">
    <name type="scientific">Candidatus Curtissbacteria bacterium RIFCSPHIGHO2_01_FULL_40_12</name>
    <dbReference type="NCBI Taxonomy" id="1797710"/>
    <lineage>
        <taxon>Bacteria</taxon>
        <taxon>Candidatus Curtissiibacteriota</taxon>
    </lineage>
</organism>
<keyword evidence="2" id="KW-1003">Cell membrane</keyword>
<keyword evidence="6 8" id="KW-1133">Transmembrane helix</keyword>
<dbReference type="InterPro" id="IPR050297">
    <property type="entry name" value="LipidA_mod_glycosyltrf_83"/>
</dbReference>
<dbReference type="GO" id="GO:0005886">
    <property type="term" value="C:plasma membrane"/>
    <property type="evidence" value="ECO:0007669"/>
    <property type="project" value="UniProtKB-SubCell"/>
</dbReference>
<evidence type="ECO:0000256" key="1">
    <source>
        <dbReference type="ARBA" id="ARBA00004651"/>
    </source>
</evidence>
<sequence>MTTLERNILLTIIILSGLALRFYRINQPILEYFPERQTQTAEITRNIYANGWNDFWIPKIRYEKGYPTPLVLELPIYNLITAGLYSSFGQNLILGRLVSIFAYLISSIFFALIILKHSDKKLLFPALLVFVFSPLHVLVSRSYQPDELALMFLLISIYYSSYFFLMISGFIKLPFYLFGLIFTLKKHTKIRLGILKYLIFFMPIIVWSIRASMIMKGEGYSGAYAILNWFDPLFFLDYRFYTSVFNILHINALTTIGLLFFIIGLFYSWREKSMALWKTWLFASILYAAFFNRHVSTHEYYSLPLMPPLATFTGAGMSAVFKSIDLKNETLRKFFVLSILLLLTFALIVPSLTRIHNFDLNSVNPILIERYNNLF</sequence>
<feature type="transmembrane region" description="Helical" evidence="8">
    <location>
        <begin position="6"/>
        <end position="23"/>
    </location>
</feature>
<comment type="caution">
    <text evidence="9">The sequence shown here is derived from an EMBL/GenBank/DDBJ whole genome shotgun (WGS) entry which is preliminary data.</text>
</comment>
<keyword evidence="3" id="KW-0328">Glycosyltransferase</keyword>
<keyword evidence="4" id="KW-0808">Transferase</keyword>
<evidence type="ECO:0000256" key="5">
    <source>
        <dbReference type="ARBA" id="ARBA00022692"/>
    </source>
</evidence>
<evidence type="ECO:0000256" key="4">
    <source>
        <dbReference type="ARBA" id="ARBA00022679"/>
    </source>
</evidence>
<feature type="transmembrane region" description="Helical" evidence="8">
    <location>
        <begin position="240"/>
        <end position="267"/>
    </location>
</feature>
<keyword evidence="7 8" id="KW-0472">Membrane</keyword>
<feature type="transmembrane region" description="Helical" evidence="8">
    <location>
        <begin position="334"/>
        <end position="353"/>
    </location>
</feature>
<protein>
    <recommendedName>
        <fullName evidence="11">Glycosyltransferase RgtA/B/C/D-like domain-containing protein</fullName>
    </recommendedName>
</protein>
<feature type="transmembrane region" description="Helical" evidence="8">
    <location>
        <begin position="279"/>
        <end position="295"/>
    </location>
</feature>
<gene>
    <name evidence="9" type="ORF">A2693_03235</name>
</gene>
<reference evidence="9 10" key="1">
    <citation type="journal article" date="2016" name="Nat. Commun.">
        <title>Thousands of microbial genomes shed light on interconnected biogeochemical processes in an aquifer system.</title>
        <authorList>
            <person name="Anantharaman K."/>
            <person name="Brown C.T."/>
            <person name="Hug L.A."/>
            <person name="Sharon I."/>
            <person name="Castelle C.J."/>
            <person name="Probst A.J."/>
            <person name="Thomas B.C."/>
            <person name="Singh A."/>
            <person name="Wilkins M.J."/>
            <person name="Karaoz U."/>
            <person name="Brodie E.L."/>
            <person name="Williams K.H."/>
            <person name="Hubbard S.S."/>
            <person name="Banfield J.F."/>
        </authorList>
    </citation>
    <scope>NUCLEOTIDE SEQUENCE [LARGE SCALE GENOMIC DNA]</scope>
</reference>
<evidence type="ECO:0000256" key="6">
    <source>
        <dbReference type="ARBA" id="ARBA00022989"/>
    </source>
</evidence>
<dbReference type="AlphaFoldDB" id="A0A1F5G649"/>
<evidence type="ECO:0008006" key="11">
    <source>
        <dbReference type="Google" id="ProtNLM"/>
    </source>
</evidence>
<feature type="transmembrane region" description="Helical" evidence="8">
    <location>
        <begin position="159"/>
        <end position="182"/>
    </location>
</feature>
<evidence type="ECO:0000256" key="7">
    <source>
        <dbReference type="ARBA" id="ARBA00023136"/>
    </source>
</evidence>
<feature type="transmembrane region" description="Helical" evidence="8">
    <location>
        <begin position="301"/>
        <end position="322"/>
    </location>
</feature>
<dbReference type="PANTHER" id="PTHR33908:SF11">
    <property type="entry name" value="MEMBRANE PROTEIN"/>
    <property type="match status" value="1"/>
</dbReference>
<evidence type="ECO:0000256" key="8">
    <source>
        <dbReference type="SAM" id="Phobius"/>
    </source>
</evidence>
<dbReference type="GO" id="GO:0009103">
    <property type="term" value="P:lipopolysaccharide biosynthetic process"/>
    <property type="evidence" value="ECO:0007669"/>
    <property type="project" value="UniProtKB-ARBA"/>
</dbReference>
<comment type="subcellular location">
    <subcellularLocation>
        <location evidence="1">Cell membrane</location>
        <topology evidence="1">Multi-pass membrane protein</topology>
    </subcellularLocation>
</comment>
<dbReference type="Proteomes" id="UP000178577">
    <property type="component" value="Unassembled WGS sequence"/>
</dbReference>
<feature type="transmembrane region" description="Helical" evidence="8">
    <location>
        <begin position="122"/>
        <end position="139"/>
    </location>
</feature>
<feature type="transmembrane region" description="Helical" evidence="8">
    <location>
        <begin position="94"/>
        <end position="115"/>
    </location>
</feature>